<feature type="domain" description="Tyr recombinase" evidence="9">
    <location>
        <begin position="191"/>
        <end position="367"/>
    </location>
</feature>
<evidence type="ECO:0000256" key="6">
    <source>
        <dbReference type="ARBA" id="ARBA00023172"/>
    </source>
</evidence>
<dbReference type="InterPro" id="IPR010998">
    <property type="entry name" value="Integrase_recombinase_N"/>
</dbReference>
<dbReference type="GO" id="GO:0015074">
    <property type="term" value="P:DNA integration"/>
    <property type="evidence" value="ECO:0007669"/>
    <property type="project" value="UniProtKB-KW"/>
</dbReference>
<dbReference type="Gene3D" id="1.10.443.10">
    <property type="entry name" value="Intergrase catalytic core"/>
    <property type="match status" value="1"/>
</dbReference>
<reference evidence="10" key="1">
    <citation type="journal article" date="2021" name="Proc. Natl. Acad. Sci. U.S.A.">
        <title>A Catalog of Tens of Thousands of Viruses from Human Metagenomes Reveals Hidden Associations with Chronic Diseases.</title>
        <authorList>
            <person name="Tisza M.J."/>
            <person name="Buck C.B."/>
        </authorList>
    </citation>
    <scope>NUCLEOTIDE SEQUENCE</scope>
    <source>
        <strain evidence="10">Ctgr818</strain>
    </source>
</reference>
<name>A0A8S5PDS8_9CAUD</name>
<evidence type="ECO:0000256" key="1">
    <source>
        <dbReference type="ARBA" id="ARBA00008857"/>
    </source>
</evidence>
<dbReference type="InterPro" id="IPR013762">
    <property type="entry name" value="Integrase-like_cat_sf"/>
</dbReference>
<dbReference type="Pfam" id="PF13356">
    <property type="entry name" value="Arm-DNA-bind_3"/>
    <property type="match status" value="1"/>
</dbReference>
<evidence type="ECO:0000256" key="8">
    <source>
        <dbReference type="ARBA" id="ARBA00023296"/>
    </source>
</evidence>
<protein>
    <recommendedName>
        <fullName evidence="2">Integrase</fullName>
    </recommendedName>
</protein>
<dbReference type="CDD" id="cd00801">
    <property type="entry name" value="INT_P4_C"/>
    <property type="match status" value="1"/>
</dbReference>
<keyword evidence="5" id="KW-0238">DNA-binding</keyword>
<dbReference type="Pfam" id="PF00589">
    <property type="entry name" value="Phage_integrase"/>
    <property type="match status" value="1"/>
</dbReference>
<evidence type="ECO:0000256" key="2">
    <source>
        <dbReference type="ARBA" id="ARBA00016082"/>
    </source>
</evidence>
<dbReference type="InterPro" id="IPR011010">
    <property type="entry name" value="DNA_brk_join_enz"/>
</dbReference>
<keyword evidence="6" id="KW-0233">DNA recombination</keyword>
<dbReference type="GO" id="GO:0075713">
    <property type="term" value="P:establishment of integrated proviral latency"/>
    <property type="evidence" value="ECO:0007669"/>
    <property type="project" value="UniProtKB-KW"/>
</dbReference>
<dbReference type="GO" id="GO:0003677">
    <property type="term" value="F:DNA binding"/>
    <property type="evidence" value="ECO:0007669"/>
    <property type="project" value="UniProtKB-KW"/>
</dbReference>
<proteinExistence type="inferred from homology"/>
<dbReference type="Gene3D" id="1.10.150.130">
    <property type="match status" value="1"/>
</dbReference>
<dbReference type="GO" id="GO:0016740">
    <property type="term" value="F:transferase activity"/>
    <property type="evidence" value="ECO:0007669"/>
    <property type="project" value="UniProtKB-KW"/>
</dbReference>
<dbReference type="SUPFAM" id="SSF56349">
    <property type="entry name" value="DNA breaking-rejoining enzymes"/>
    <property type="match status" value="1"/>
</dbReference>
<accession>A0A8S5PDS8</accession>
<comment type="similarity">
    <text evidence="1">Belongs to the 'phage' integrase family.</text>
</comment>
<evidence type="ECO:0000256" key="5">
    <source>
        <dbReference type="ARBA" id="ARBA00023125"/>
    </source>
</evidence>
<dbReference type="PANTHER" id="PTHR30629:SF6">
    <property type="entry name" value="PROPHAGE INTEGRASE INTA-RELATED"/>
    <property type="match status" value="1"/>
</dbReference>
<dbReference type="GO" id="GO:0046718">
    <property type="term" value="P:symbiont entry into host cell"/>
    <property type="evidence" value="ECO:0007669"/>
    <property type="project" value="UniProtKB-KW"/>
</dbReference>
<dbReference type="InterPro" id="IPR053876">
    <property type="entry name" value="Phage_int_M"/>
</dbReference>
<evidence type="ECO:0000256" key="7">
    <source>
        <dbReference type="ARBA" id="ARBA00023195"/>
    </source>
</evidence>
<dbReference type="Gene3D" id="3.30.160.390">
    <property type="entry name" value="Integrase, DNA-binding domain"/>
    <property type="match status" value="1"/>
</dbReference>
<dbReference type="InterPro" id="IPR038488">
    <property type="entry name" value="Integrase_DNA-bd_sf"/>
</dbReference>
<organism evidence="10">
    <name type="scientific">Myoviridae sp. ctgr818</name>
    <dbReference type="NCBI Taxonomy" id="2825150"/>
    <lineage>
        <taxon>Viruses</taxon>
        <taxon>Duplodnaviria</taxon>
        <taxon>Heunggongvirae</taxon>
        <taxon>Uroviricota</taxon>
        <taxon>Caudoviricetes</taxon>
    </lineage>
</organism>
<dbReference type="GO" id="GO:0006310">
    <property type="term" value="P:DNA recombination"/>
    <property type="evidence" value="ECO:0007669"/>
    <property type="project" value="UniProtKB-KW"/>
</dbReference>
<dbReference type="InterPro" id="IPR025166">
    <property type="entry name" value="Integrase_DNA_bind_dom"/>
</dbReference>
<dbReference type="InterPro" id="IPR002104">
    <property type="entry name" value="Integrase_catalytic"/>
</dbReference>
<keyword evidence="8" id="KW-1160">Virus entry into host cell</keyword>
<evidence type="ECO:0000256" key="4">
    <source>
        <dbReference type="ARBA" id="ARBA00022908"/>
    </source>
</evidence>
<keyword evidence="4" id="KW-0229">DNA integration</keyword>
<keyword evidence="7" id="KW-1179">Viral genome integration</keyword>
<dbReference type="PANTHER" id="PTHR30629">
    <property type="entry name" value="PROPHAGE INTEGRASE"/>
    <property type="match status" value="1"/>
</dbReference>
<dbReference type="Pfam" id="PF22022">
    <property type="entry name" value="Phage_int_M"/>
    <property type="match status" value="1"/>
</dbReference>
<dbReference type="GO" id="GO:0044826">
    <property type="term" value="P:viral genome integration into host DNA"/>
    <property type="evidence" value="ECO:0007669"/>
    <property type="project" value="UniProtKB-KW"/>
</dbReference>
<dbReference type="InterPro" id="IPR050808">
    <property type="entry name" value="Phage_Integrase"/>
</dbReference>
<dbReference type="EMBL" id="BK015395">
    <property type="protein sequence ID" value="DAE04832.1"/>
    <property type="molecule type" value="Genomic_DNA"/>
</dbReference>
<sequence>MLTFLEIKKAQAKDKEYNLADGNGLYLRILPSGIKNWIANFRSDGKKISKKLGSFPELSIKEAREQLSLLKAQAKFEGSPVIKEKVHTFEEIYYEWIEVKKVKVKNWHDISNRIERYILPSLGKIDYKAITPVAFVEILKQDLYTRGKYETIKRICMYIKEIDIYAMNIGYVKELRFQNLYSVFPVKTVIKNRPSVHYSQLPTVLKELQVYGLKARATWEVLLTGFYTLLRPNEYCSLEWSWINFEDNTITVPAEVMKMKLPHVVPITKQMLTLLLNRPRVGKYVFPATQGKVVQHFSTNSASLFLRRHGFKDKLVPHGIRSIGRTWMHDHDIPFDVAEKCLAHTVGTSTQLAYDRSDLLEKRREAMQQWCDFVDHCLKGGADLLL</sequence>
<evidence type="ECO:0000256" key="3">
    <source>
        <dbReference type="ARBA" id="ARBA00022679"/>
    </source>
</evidence>
<evidence type="ECO:0000259" key="9">
    <source>
        <dbReference type="PROSITE" id="PS51898"/>
    </source>
</evidence>
<evidence type="ECO:0000313" key="10">
    <source>
        <dbReference type="EMBL" id="DAE04832.1"/>
    </source>
</evidence>
<keyword evidence="3" id="KW-0808">Transferase</keyword>
<dbReference type="PROSITE" id="PS51898">
    <property type="entry name" value="TYR_RECOMBINASE"/>
    <property type="match status" value="1"/>
</dbReference>